<proteinExistence type="inferred from homology"/>
<comment type="function">
    <text evidence="3">Involved in chemotaxis. Part of a chemotaxis signal transduction system that modulates chemotaxis in response to various stimuli. Catalyzes the demethylation of specific methylglutamate residues introduced into the chemoreceptors (methyl-accepting chemotaxis proteins or MCP) by CheR. Also mediates the irreversible deamidation of specific glutamine residues to glutamic acid.</text>
</comment>
<dbReference type="NCBIfam" id="NF001965">
    <property type="entry name" value="PRK00742.1"/>
    <property type="match status" value="1"/>
</dbReference>
<comment type="PTM">
    <text evidence="3">Phosphorylated by CheA. Phosphorylation of the N-terminal regulatory domain activates the methylesterase activity.</text>
</comment>
<dbReference type="AlphaFoldDB" id="A0A1E5L774"/>
<comment type="subcellular location">
    <subcellularLocation>
        <location evidence="3">Cytoplasm</location>
    </subcellularLocation>
</comment>
<dbReference type="PANTHER" id="PTHR42872:SF3">
    <property type="entry name" value="PROTEIN-GLUTAMATE METHYLESTERASE_PROTEIN-GLUTAMINE GLUTAMINASE 1"/>
    <property type="match status" value="1"/>
</dbReference>
<dbReference type="InterPro" id="IPR011006">
    <property type="entry name" value="CheY-like_superfamily"/>
</dbReference>
<comment type="domain">
    <text evidence="3">Contains a C-terminal catalytic domain, and an N-terminal region which modulates catalytic activity.</text>
</comment>
<dbReference type="EC" id="3.1.1.61" evidence="3"/>
<dbReference type="NCBIfam" id="NF009206">
    <property type="entry name" value="PRK12555.1"/>
    <property type="match status" value="1"/>
</dbReference>
<dbReference type="GO" id="GO:0006935">
    <property type="term" value="P:chemotaxis"/>
    <property type="evidence" value="ECO:0007669"/>
    <property type="project" value="UniProtKB-UniRule"/>
</dbReference>
<name>A0A1E5L774_9FIRM</name>
<dbReference type="InterPro" id="IPR008248">
    <property type="entry name" value="CheB-like"/>
</dbReference>
<dbReference type="GO" id="GO:0050568">
    <property type="term" value="F:protein-glutamine glutaminase activity"/>
    <property type="evidence" value="ECO:0007669"/>
    <property type="project" value="UniProtKB-UniRule"/>
</dbReference>
<comment type="catalytic activity">
    <reaction evidence="3">
        <text>L-glutaminyl-[protein] + H2O = L-glutamyl-[protein] + NH4(+)</text>
        <dbReference type="Rhea" id="RHEA:16441"/>
        <dbReference type="Rhea" id="RHEA-COMP:10207"/>
        <dbReference type="Rhea" id="RHEA-COMP:10208"/>
        <dbReference type="ChEBI" id="CHEBI:15377"/>
        <dbReference type="ChEBI" id="CHEBI:28938"/>
        <dbReference type="ChEBI" id="CHEBI:29973"/>
        <dbReference type="ChEBI" id="CHEBI:30011"/>
        <dbReference type="EC" id="3.5.1.44"/>
    </reaction>
</comment>
<dbReference type="Gene3D" id="3.40.50.180">
    <property type="entry name" value="Methylesterase CheB, C-terminal domain"/>
    <property type="match status" value="1"/>
</dbReference>
<feature type="domain" description="Response regulatory" evidence="6">
    <location>
        <begin position="7"/>
        <end position="124"/>
    </location>
</feature>
<feature type="active site" evidence="3 4">
    <location>
        <position position="213"/>
    </location>
</feature>
<dbReference type="InterPro" id="IPR035909">
    <property type="entry name" value="CheB_C"/>
</dbReference>
<comment type="caution">
    <text evidence="8">The sequence shown here is derived from an EMBL/GenBank/DDBJ whole genome shotgun (WGS) entry which is preliminary data.</text>
</comment>
<dbReference type="Pfam" id="PF00072">
    <property type="entry name" value="Response_reg"/>
    <property type="match status" value="1"/>
</dbReference>
<evidence type="ECO:0000259" key="6">
    <source>
        <dbReference type="PROSITE" id="PS50110"/>
    </source>
</evidence>
<dbReference type="CDD" id="cd17541">
    <property type="entry name" value="REC_CheB-like"/>
    <property type="match status" value="1"/>
</dbReference>
<dbReference type="HAMAP" id="MF_00099">
    <property type="entry name" value="CheB_chemtxs"/>
    <property type="match status" value="1"/>
</dbReference>
<keyword evidence="3 5" id="KW-0597">Phosphoprotein</keyword>
<dbReference type="PANTHER" id="PTHR42872">
    <property type="entry name" value="PROTEIN-GLUTAMATE METHYLESTERASE/PROTEIN-GLUTAMINE GLUTAMINASE"/>
    <property type="match status" value="1"/>
</dbReference>
<dbReference type="Gene3D" id="3.40.50.2300">
    <property type="match status" value="1"/>
</dbReference>
<keyword evidence="9" id="KW-1185">Reference proteome</keyword>
<keyword evidence="1 3" id="KW-0378">Hydrolase</keyword>
<dbReference type="PIRSF" id="PIRSF000876">
    <property type="entry name" value="RR_chemtxs_CheB"/>
    <property type="match status" value="1"/>
</dbReference>
<accession>A0A1E5L774</accession>
<dbReference type="GO" id="GO:0000156">
    <property type="term" value="F:phosphorelay response regulator activity"/>
    <property type="evidence" value="ECO:0007669"/>
    <property type="project" value="InterPro"/>
</dbReference>
<dbReference type="EC" id="3.5.1.44" evidence="3"/>
<dbReference type="OrthoDB" id="9793421at2"/>
<evidence type="ECO:0000256" key="3">
    <source>
        <dbReference type="HAMAP-Rule" id="MF_00099"/>
    </source>
</evidence>
<dbReference type="PROSITE" id="PS50110">
    <property type="entry name" value="RESPONSE_REGULATORY"/>
    <property type="match status" value="1"/>
</dbReference>
<comment type="catalytic activity">
    <reaction evidence="2 3">
        <text>[protein]-L-glutamate 5-O-methyl ester + H2O = L-glutamyl-[protein] + methanol + H(+)</text>
        <dbReference type="Rhea" id="RHEA:23236"/>
        <dbReference type="Rhea" id="RHEA-COMP:10208"/>
        <dbReference type="Rhea" id="RHEA-COMP:10311"/>
        <dbReference type="ChEBI" id="CHEBI:15377"/>
        <dbReference type="ChEBI" id="CHEBI:15378"/>
        <dbReference type="ChEBI" id="CHEBI:17790"/>
        <dbReference type="ChEBI" id="CHEBI:29973"/>
        <dbReference type="ChEBI" id="CHEBI:82795"/>
        <dbReference type="EC" id="3.1.1.61"/>
    </reaction>
</comment>
<evidence type="ECO:0000256" key="4">
    <source>
        <dbReference type="PROSITE-ProRule" id="PRU00050"/>
    </source>
</evidence>
<evidence type="ECO:0000256" key="5">
    <source>
        <dbReference type="PROSITE-ProRule" id="PRU00169"/>
    </source>
</evidence>
<dbReference type="Pfam" id="PF01339">
    <property type="entry name" value="CheB_methylest"/>
    <property type="match status" value="1"/>
</dbReference>
<reference evidence="8 9" key="1">
    <citation type="submission" date="2016-09" db="EMBL/GenBank/DDBJ databases">
        <title>Desulfuribacillus arsenicus sp. nov., an obligately anaerobic, dissimilatory arsenic- and antimonate-reducing bacterium isolated from anoxic sediments.</title>
        <authorList>
            <person name="Abin C.A."/>
            <person name="Hollibaugh J.T."/>
        </authorList>
    </citation>
    <scope>NUCLEOTIDE SEQUENCE [LARGE SCALE GENOMIC DNA]</scope>
    <source>
        <strain evidence="8 9">MLFW-2</strain>
    </source>
</reference>
<comment type="similarity">
    <text evidence="3">Belongs to the CheB family.</text>
</comment>
<feature type="active site" evidence="3 4">
    <location>
        <position position="186"/>
    </location>
</feature>
<evidence type="ECO:0000313" key="8">
    <source>
        <dbReference type="EMBL" id="OEH85839.1"/>
    </source>
</evidence>
<sequence length="368" mass="40385">MDNNYIKVLIVDDSAFMRKMITDMIQSDEHLQVVGTARNGEEALSKIESLQPDVITLDVEMPKMDGITTLKEIMRTSPLPVIMLSSLTHVGTTETIKALELGAFDFIGKPSGPISLDIEKIKAELIEKIHLASASKNRILKLPRMSIKDKVLTKPPDINYKSKKIEEKNMTMNTSKVDTIIAIGTSTGGPRALQNVITKLPKDIQASIVIVQHMPQGFTKSLAERLDSISEIKVFEAEDKMILQNGCAYLAPGAHQMSISQNRNGEYQIRIDIEAEPYSGHKPSVDYLFLSIAELLPMKKIVVIMTGMGGDGSKGLVAIKQKSAYAIAEDESTCVVFGMPRVAIATGLIDDIVPLEKIASEIIKHAKN</sequence>
<dbReference type="CDD" id="cd16432">
    <property type="entry name" value="CheB_Rec"/>
    <property type="match status" value="1"/>
</dbReference>
<dbReference type="GO" id="GO:0005737">
    <property type="term" value="C:cytoplasm"/>
    <property type="evidence" value="ECO:0007669"/>
    <property type="project" value="UniProtKB-SubCell"/>
</dbReference>
<dbReference type="SMART" id="SM00448">
    <property type="entry name" value="REC"/>
    <property type="match status" value="1"/>
</dbReference>
<dbReference type="STRING" id="1390249.BHU72_03400"/>
<evidence type="ECO:0000313" key="9">
    <source>
        <dbReference type="Proteomes" id="UP000095255"/>
    </source>
</evidence>
<dbReference type="GO" id="GO:0008984">
    <property type="term" value="F:protein-glutamate methylesterase activity"/>
    <property type="evidence" value="ECO:0007669"/>
    <property type="project" value="UniProtKB-UniRule"/>
</dbReference>
<evidence type="ECO:0000259" key="7">
    <source>
        <dbReference type="PROSITE" id="PS50122"/>
    </source>
</evidence>
<keyword evidence="3 4" id="KW-0145">Chemotaxis</keyword>
<dbReference type="SUPFAM" id="SSF52738">
    <property type="entry name" value="Methylesterase CheB, C-terminal domain"/>
    <property type="match status" value="1"/>
</dbReference>
<dbReference type="RefSeq" id="WP_069701922.1">
    <property type="nucleotide sequence ID" value="NZ_MJAT01000012.1"/>
</dbReference>
<feature type="active site" evidence="3 4">
    <location>
        <position position="311"/>
    </location>
</feature>
<dbReference type="InterPro" id="IPR001789">
    <property type="entry name" value="Sig_transdc_resp-reg_receiver"/>
</dbReference>
<dbReference type="InterPro" id="IPR000673">
    <property type="entry name" value="Sig_transdc_resp-reg_Me-estase"/>
</dbReference>
<organism evidence="8 9">
    <name type="scientific">Desulfuribacillus stibiiarsenatis</name>
    <dbReference type="NCBI Taxonomy" id="1390249"/>
    <lineage>
        <taxon>Bacteria</taxon>
        <taxon>Bacillati</taxon>
        <taxon>Bacillota</taxon>
        <taxon>Desulfuribacillia</taxon>
        <taxon>Desulfuribacillales</taxon>
        <taxon>Desulfuribacillaceae</taxon>
        <taxon>Desulfuribacillus</taxon>
    </lineage>
</organism>
<dbReference type="Proteomes" id="UP000095255">
    <property type="component" value="Unassembled WGS sequence"/>
</dbReference>
<dbReference type="SUPFAM" id="SSF52172">
    <property type="entry name" value="CheY-like"/>
    <property type="match status" value="1"/>
</dbReference>
<dbReference type="PROSITE" id="PS50122">
    <property type="entry name" value="CHEB"/>
    <property type="match status" value="1"/>
</dbReference>
<gene>
    <name evidence="3" type="primary">cheB</name>
    <name evidence="8" type="ORF">BHU72_03400</name>
</gene>
<dbReference type="EMBL" id="MJAT01000012">
    <property type="protein sequence ID" value="OEH85839.1"/>
    <property type="molecule type" value="Genomic_DNA"/>
</dbReference>
<feature type="modified residue" description="4-aspartylphosphate" evidence="3 5">
    <location>
        <position position="58"/>
    </location>
</feature>
<keyword evidence="3" id="KW-0963">Cytoplasm</keyword>
<evidence type="ECO:0000256" key="2">
    <source>
        <dbReference type="ARBA" id="ARBA00048267"/>
    </source>
</evidence>
<protein>
    <recommendedName>
        <fullName evidence="3">Protein-glutamate methylesterase/protein-glutamine glutaminase</fullName>
        <ecNumber evidence="3">3.1.1.61</ecNumber>
        <ecNumber evidence="3">3.5.1.44</ecNumber>
    </recommendedName>
</protein>
<evidence type="ECO:0000256" key="1">
    <source>
        <dbReference type="ARBA" id="ARBA00022801"/>
    </source>
</evidence>
<feature type="domain" description="CheB-type methylesterase" evidence="7">
    <location>
        <begin position="174"/>
        <end position="368"/>
    </location>
</feature>